<evidence type="ECO:0000313" key="3">
    <source>
        <dbReference type="Proteomes" id="UP000178374"/>
    </source>
</evidence>
<dbReference type="EMBL" id="MFUA01000023">
    <property type="protein sequence ID" value="OGI76612.1"/>
    <property type="molecule type" value="Genomic_DNA"/>
</dbReference>
<name>A0A1F6W482_9BACT</name>
<gene>
    <name evidence="2" type="ORF">A3B85_00700</name>
</gene>
<sequence length="183" mass="21146">MEITLKQLLGGTSIIVISIGIVQWLLSLWVKSRLEKSIQHEYDAKLENLKNILKDKYDLSKTEREFYDGMIGKFGGFLAKIKRYELENKKLLTQETALKDPSLKEPYMEFIDSATEFVAKSFVFLNEDSYCNLKNALDPTKTKSLADLNNNFLDAMRKSIYPKTILNAKNDLKELNYDDTKTQ</sequence>
<proteinExistence type="predicted"/>
<organism evidence="2 3">
    <name type="scientific">Candidatus Nomurabacteria bacterium RIFCSPHIGHO2_02_FULL_37_13</name>
    <dbReference type="NCBI Taxonomy" id="1801750"/>
    <lineage>
        <taxon>Bacteria</taxon>
        <taxon>Candidatus Nomuraibacteriota</taxon>
    </lineage>
</organism>
<feature type="transmembrane region" description="Helical" evidence="1">
    <location>
        <begin position="12"/>
        <end position="30"/>
    </location>
</feature>
<dbReference type="Proteomes" id="UP000178374">
    <property type="component" value="Unassembled WGS sequence"/>
</dbReference>
<reference evidence="2 3" key="1">
    <citation type="journal article" date="2016" name="Nat. Commun.">
        <title>Thousands of microbial genomes shed light on interconnected biogeochemical processes in an aquifer system.</title>
        <authorList>
            <person name="Anantharaman K."/>
            <person name="Brown C.T."/>
            <person name="Hug L.A."/>
            <person name="Sharon I."/>
            <person name="Castelle C.J."/>
            <person name="Probst A.J."/>
            <person name="Thomas B.C."/>
            <person name="Singh A."/>
            <person name="Wilkins M.J."/>
            <person name="Karaoz U."/>
            <person name="Brodie E.L."/>
            <person name="Williams K.H."/>
            <person name="Hubbard S.S."/>
            <person name="Banfield J.F."/>
        </authorList>
    </citation>
    <scope>NUCLEOTIDE SEQUENCE [LARGE SCALE GENOMIC DNA]</scope>
</reference>
<keyword evidence="1" id="KW-0812">Transmembrane</keyword>
<comment type="caution">
    <text evidence="2">The sequence shown here is derived from an EMBL/GenBank/DDBJ whole genome shotgun (WGS) entry which is preliminary data.</text>
</comment>
<accession>A0A1F6W482</accession>
<keyword evidence="1" id="KW-0472">Membrane</keyword>
<dbReference type="AlphaFoldDB" id="A0A1F6W482"/>
<protein>
    <submittedName>
        <fullName evidence="2">Uncharacterized protein</fullName>
    </submittedName>
</protein>
<dbReference type="STRING" id="1801750.A3B85_00700"/>
<keyword evidence="1" id="KW-1133">Transmembrane helix</keyword>
<evidence type="ECO:0000313" key="2">
    <source>
        <dbReference type="EMBL" id="OGI76612.1"/>
    </source>
</evidence>
<evidence type="ECO:0000256" key="1">
    <source>
        <dbReference type="SAM" id="Phobius"/>
    </source>
</evidence>